<feature type="transmembrane region" description="Helical" evidence="1">
    <location>
        <begin position="206"/>
        <end position="222"/>
    </location>
</feature>
<sequence>MQKHSSPWPILLIYLVCALATLALWRQAQVNIPTGDEPHYMVMANGLARHGALEQTIPYQDAKQPGQPERFGLPPTDDHSIAGPHGRFNLHNLGLPLLLALPFTLGGILGAKLFMILCGAGVVLCAWKISGLFSAEAGARRLAVLASCVAAPLVPAASQVYPDILGGLLALTGLYWFLTTQQRRGAAAELALAVAVVYLPWLQIKFGPACALLVLGVAAKIHRESGDRRRVARLLAVAAVSCVALAAYNQYAFGKMSGPYQDNAVEVSRTSLMVLMGLHFDQNQGFLLQNPINLLGLLGVGWLYRANRPFLLLWAAVFATLIGPNSLHPAWYGGWSFTGRFGWPAAVVFTVPTLYALLELSRRRHALFLALAWLSVALQAYFFFCYAVDKVDMFNHAWETPLASYSMYYGRLHAWLPALYNGDWAFGYRPNYAWLAMTVLLLAAGFARGARWRWIGAAALGACAIVAAGMAPGQRASAIVLTAASLPGQTGHVDGAARTALPGAELPGMLNFGPYLPLPSGTYRVTLRYRSAAPANELVSLFDVYDTAAGRSLLVRGLNGTEDAVQEVTLPFALAPWQGGERLEFRNNWAGKRPFTLYEIRITPG</sequence>
<name>A0A845HN00_9BURK</name>
<evidence type="ECO:0000313" key="2">
    <source>
        <dbReference type="EMBL" id="MYN20702.1"/>
    </source>
</evidence>
<feature type="transmembrane region" description="Helical" evidence="1">
    <location>
        <begin position="365"/>
        <end position="384"/>
    </location>
</feature>
<keyword evidence="1" id="KW-0812">Transmembrane</keyword>
<feature type="transmembrane region" description="Helical" evidence="1">
    <location>
        <begin position="97"/>
        <end position="126"/>
    </location>
</feature>
<keyword evidence="3" id="KW-1185">Reference proteome</keyword>
<gene>
    <name evidence="2" type="ORF">GTP81_28585</name>
</gene>
<dbReference type="AlphaFoldDB" id="A0A845HN00"/>
<evidence type="ECO:0000313" key="3">
    <source>
        <dbReference type="Proteomes" id="UP000484875"/>
    </source>
</evidence>
<dbReference type="Proteomes" id="UP000484875">
    <property type="component" value="Unassembled WGS sequence"/>
</dbReference>
<feature type="transmembrane region" description="Helical" evidence="1">
    <location>
        <begin position="431"/>
        <end position="447"/>
    </location>
</feature>
<evidence type="ECO:0000256" key="1">
    <source>
        <dbReference type="SAM" id="Phobius"/>
    </source>
</evidence>
<dbReference type="RefSeq" id="WP_161093002.1">
    <property type="nucleotide sequence ID" value="NZ_WWCV01000089.1"/>
</dbReference>
<feature type="transmembrane region" description="Helical" evidence="1">
    <location>
        <begin position="234"/>
        <end position="253"/>
    </location>
</feature>
<keyword evidence="1" id="KW-0472">Membrane</keyword>
<feature type="transmembrane region" description="Helical" evidence="1">
    <location>
        <begin position="311"/>
        <end position="335"/>
    </location>
</feature>
<dbReference type="EMBL" id="WWCV01000089">
    <property type="protein sequence ID" value="MYN20702.1"/>
    <property type="molecule type" value="Genomic_DNA"/>
</dbReference>
<protein>
    <recommendedName>
        <fullName evidence="4">Glycosyltransferase RgtA/B/C/D-like domain-containing protein</fullName>
    </recommendedName>
</protein>
<feature type="transmembrane region" description="Helical" evidence="1">
    <location>
        <begin position="286"/>
        <end position="304"/>
    </location>
</feature>
<organism evidence="2 3">
    <name type="scientific">Duganella vulcania</name>
    <dbReference type="NCBI Taxonomy" id="2692166"/>
    <lineage>
        <taxon>Bacteria</taxon>
        <taxon>Pseudomonadati</taxon>
        <taxon>Pseudomonadota</taxon>
        <taxon>Betaproteobacteria</taxon>
        <taxon>Burkholderiales</taxon>
        <taxon>Oxalobacteraceae</taxon>
        <taxon>Telluria group</taxon>
        <taxon>Duganella</taxon>
    </lineage>
</organism>
<accession>A0A845HN00</accession>
<keyword evidence="1" id="KW-1133">Transmembrane helix</keyword>
<comment type="caution">
    <text evidence="2">The sequence shown here is derived from an EMBL/GenBank/DDBJ whole genome shotgun (WGS) entry which is preliminary data.</text>
</comment>
<evidence type="ECO:0008006" key="4">
    <source>
        <dbReference type="Google" id="ProtNLM"/>
    </source>
</evidence>
<reference evidence="2 3" key="1">
    <citation type="submission" date="2019-12" db="EMBL/GenBank/DDBJ databases">
        <title>Novel species isolated from a subtropical stream in China.</title>
        <authorList>
            <person name="Lu H."/>
        </authorList>
    </citation>
    <scope>NUCLEOTIDE SEQUENCE [LARGE SCALE GENOMIC DNA]</scope>
    <source>
        <strain evidence="2 3">FT107W</strain>
    </source>
</reference>
<feature type="transmembrane region" description="Helical" evidence="1">
    <location>
        <begin position="341"/>
        <end position="358"/>
    </location>
</feature>
<feature type="transmembrane region" description="Helical" evidence="1">
    <location>
        <begin position="454"/>
        <end position="471"/>
    </location>
</feature>
<proteinExistence type="predicted"/>
<feature type="transmembrane region" description="Helical" evidence="1">
    <location>
        <begin position="138"/>
        <end position="154"/>
    </location>
</feature>